<feature type="compositionally biased region" description="Polar residues" evidence="1">
    <location>
        <begin position="175"/>
        <end position="184"/>
    </location>
</feature>
<gene>
    <name evidence="2" type="ORF">CVT24_012477</name>
</gene>
<evidence type="ECO:0000313" key="2">
    <source>
        <dbReference type="EMBL" id="PPQ86716.1"/>
    </source>
</evidence>
<dbReference type="EMBL" id="NHTK01004437">
    <property type="protein sequence ID" value="PPQ86716.1"/>
    <property type="molecule type" value="Genomic_DNA"/>
</dbReference>
<name>A0A409X7H4_9AGAR</name>
<feature type="compositionally biased region" description="Polar residues" evidence="1">
    <location>
        <begin position="71"/>
        <end position="94"/>
    </location>
</feature>
<feature type="region of interest" description="Disordered" evidence="1">
    <location>
        <begin position="71"/>
        <end position="211"/>
    </location>
</feature>
<sequence>MDITDPTRIERFLKALDPKIIYDYMIMKFGSEVVELGVYTVDNASIWIDMPELMVFAARVMQKRTTGMSMANNMPSSTPITTNPQANSQPSIPSSPMAAPGTPILMASVSSSPFPSSPFPSTTVRSSSRAIELSDSDSNAKQSTKTRTPSKKQKRNRLPESSSESGSDIEIISQGVFTPKSQAVKNRKKKKQRLTSTIHINSDNSDSDVVVTSDPPIRITRQLKVSQLITITTIPSTWTIIKGAKGAYLLDLRNDGREWRDASGELLSMAAIIKSQDQDAWGGGSAGHTQPSKCPSVLVLDGQKCQLAEHDCQGIYHCSELDMSLLDTCQRYAPDDDEMRDLFEAEREINGVEGSSLEILAAAFYKEAMKEPCKAVLDDGSACDGDPVYRRYKKQSHYGKLGFVGCT</sequence>
<feature type="compositionally biased region" description="Low complexity" evidence="1">
    <location>
        <begin position="108"/>
        <end position="129"/>
    </location>
</feature>
<feature type="compositionally biased region" description="Polar residues" evidence="1">
    <location>
        <begin position="136"/>
        <end position="147"/>
    </location>
</feature>
<proteinExistence type="predicted"/>
<dbReference type="OrthoDB" id="3248060at2759"/>
<accession>A0A409X7H4</accession>
<protein>
    <submittedName>
        <fullName evidence="2">Uncharacterized protein</fullName>
    </submittedName>
</protein>
<reference evidence="2 3" key="1">
    <citation type="journal article" date="2018" name="Evol. Lett.">
        <title>Horizontal gene cluster transfer increased hallucinogenic mushroom diversity.</title>
        <authorList>
            <person name="Reynolds H.T."/>
            <person name="Vijayakumar V."/>
            <person name="Gluck-Thaler E."/>
            <person name="Korotkin H.B."/>
            <person name="Matheny P.B."/>
            <person name="Slot J.C."/>
        </authorList>
    </citation>
    <scope>NUCLEOTIDE SEQUENCE [LARGE SCALE GENOMIC DNA]</scope>
    <source>
        <strain evidence="2 3">2629</strain>
    </source>
</reference>
<comment type="caution">
    <text evidence="2">The sequence shown here is derived from an EMBL/GenBank/DDBJ whole genome shotgun (WGS) entry which is preliminary data.</text>
</comment>
<feature type="compositionally biased region" description="Low complexity" evidence="1">
    <location>
        <begin position="160"/>
        <end position="173"/>
    </location>
</feature>
<dbReference type="AlphaFoldDB" id="A0A409X7H4"/>
<feature type="compositionally biased region" description="Low complexity" evidence="1">
    <location>
        <begin position="201"/>
        <end position="211"/>
    </location>
</feature>
<dbReference type="InParanoid" id="A0A409X7H4"/>
<keyword evidence="3" id="KW-1185">Reference proteome</keyword>
<evidence type="ECO:0000256" key="1">
    <source>
        <dbReference type="SAM" id="MobiDB-lite"/>
    </source>
</evidence>
<organism evidence="2 3">
    <name type="scientific">Panaeolus cyanescens</name>
    <dbReference type="NCBI Taxonomy" id="181874"/>
    <lineage>
        <taxon>Eukaryota</taxon>
        <taxon>Fungi</taxon>
        <taxon>Dikarya</taxon>
        <taxon>Basidiomycota</taxon>
        <taxon>Agaricomycotina</taxon>
        <taxon>Agaricomycetes</taxon>
        <taxon>Agaricomycetidae</taxon>
        <taxon>Agaricales</taxon>
        <taxon>Agaricineae</taxon>
        <taxon>Galeropsidaceae</taxon>
        <taxon>Panaeolus</taxon>
    </lineage>
</organism>
<feature type="non-terminal residue" evidence="2">
    <location>
        <position position="407"/>
    </location>
</feature>
<evidence type="ECO:0000313" key="3">
    <source>
        <dbReference type="Proteomes" id="UP000284842"/>
    </source>
</evidence>
<dbReference type="Proteomes" id="UP000284842">
    <property type="component" value="Unassembled WGS sequence"/>
</dbReference>